<dbReference type="Proteomes" id="UP000198520">
    <property type="component" value="Unassembled WGS sequence"/>
</dbReference>
<dbReference type="OrthoDB" id="4807612at2"/>
<reference evidence="2" key="1">
    <citation type="submission" date="2016-10" db="EMBL/GenBank/DDBJ databases">
        <authorList>
            <person name="Varghese N."/>
            <person name="Submissions S."/>
        </authorList>
    </citation>
    <scope>NUCLEOTIDE SEQUENCE [LARGE SCALE GENOMIC DNA]</scope>
    <source>
        <strain evidence="2">DSM 19083</strain>
    </source>
</reference>
<organism evidence="1 2">
    <name type="scientific">Flavimobilis marinus</name>
    <dbReference type="NCBI Taxonomy" id="285351"/>
    <lineage>
        <taxon>Bacteria</taxon>
        <taxon>Bacillati</taxon>
        <taxon>Actinomycetota</taxon>
        <taxon>Actinomycetes</taxon>
        <taxon>Micrococcales</taxon>
        <taxon>Jonesiaceae</taxon>
        <taxon>Flavimobilis</taxon>
    </lineage>
</organism>
<gene>
    <name evidence="1" type="ORF">SAMN04488035_1988</name>
</gene>
<dbReference type="AlphaFoldDB" id="A0A1I2GTH2"/>
<name>A0A1I2GTH2_9MICO</name>
<sequence>MDLVLDALAALLPSAGVLALFAVAIRAVMRADSNERAAVAEFERTQAQAATQTSATPRD</sequence>
<dbReference type="RefSeq" id="WP_093378024.1">
    <property type="nucleotide sequence ID" value="NZ_BNAN01000003.1"/>
</dbReference>
<protein>
    <submittedName>
        <fullName evidence="1">Uncharacterized protein</fullName>
    </submittedName>
</protein>
<proteinExistence type="predicted"/>
<dbReference type="EMBL" id="FONZ01000003">
    <property type="protein sequence ID" value="SFF20935.1"/>
    <property type="molecule type" value="Genomic_DNA"/>
</dbReference>
<evidence type="ECO:0000313" key="2">
    <source>
        <dbReference type="Proteomes" id="UP000198520"/>
    </source>
</evidence>
<evidence type="ECO:0000313" key="1">
    <source>
        <dbReference type="EMBL" id="SFF20935.1"/>
    </source>
</evidence>
<accession>A0A1I2GTH2</accession>
<keyword evidence="2" id="KW-1185">Reference proteome</keyword>